<organism evidence="6 7">
    <name type="scientific">Roseimaritima ulvae</name>
    <dbReference type="NCBI Taxonomy" id="980254"/>
    <lineage>
        <taxon>Bacteria</taxon>
        <taxon>Pseudomonadati</taxon>
        <taxon>Planctomycetota</taxon>
        <taxon>Planctomycetia</taxon>
        <taxon>Pirellulales</taxon>
        <taxon>Pirellulaceae</taxon>
        <taxon>Roseimaritima</taxon>
    </lineage>
</organism>
<sequence length="178" mass="20211">MQNDQSHESQLISLLTQCQLSLGLYVRGLMPGDAAAHDVLQAANAKIWEKREDFVLGTNFKAWAFAIARFEVLNYRKQQARDARLVFSEDLENTIAAELERLDDDLLDRHQALRHCLRSLKPDSQRLLMQRYASPETLADYARRIGRSAAGLKVTLHRLRSTLAGCMEKRLRMAGDGS</sequence>
<proteinExistence type="inferred from homology"/>
<dbReference type="GO" id="GO:0016987">
    <property type="term" value="F:sigma factor activity"/>
    <property type="evidence" value="ECO:0007669"/>
    <property type="project" value="UniProtKB-KW"/>
</dbReference>
<dbReference type="PANTHER" id="PTHR43133:SF51">
    <property type="entry name" value="RNA POLYMERASE SIGMA FACTOR"/>
    <property type="match status" value="1"/>
</dbReference>
<dbReference type="Gene3D" id="1.10.1740.10">
    <property type="match status" value="1"/>
</dbReference>
<evidence type="ECO:0000313" key="7">
    <source>
        <dbReference type="Proteomes" id="UP000325286"/>
    </source>
</evidence>
<keyword evidence="2" id="KW-0805">Transcription regulation</keyword>
<keyword evidence="3" id="KW-0731">Sigma factor</keyword>
<dbReference type="Gene3D" id="1.10.10.10">
    <property type="entry name" value="Winged helix-like DNA-binding domain superfamily/Winged helix DNA-binding domain"/>
    <property type="match status" value="1"/>
</dbReference>
<dbReference type="RefSeq" id="WP_068134156.1">
    <property type="nucleotide sequence ID" value="NZ_CP042914.1"/>
</dbReference>
<evidence type="ECO:0000256" key="2">
    <source>
        <dbReference type="ARBA" id="ARBA00023015"/>
    </source>
</evidence>
<dbReference type="InterPro" id="IPR013324">
    <property type="entry name" value="RNA_pol_sigma_r3/r4-like"/>
</dbReference>
<dbReference type="InterPro" id="IPR039425">
    <property type="entry name" value="RNA_pol_sigma-70-like"/>
</dbReference>
<protein>
    <submittedName>
        <fullName evidence="6">RNA polymerase sigma factor</fullName>
    </submittedName>
</protein>
<name>A0A5B9QQA4_9BACT</name>
<evidence type="ECO:0000313" key="6">
    <source>
        <dbReference type="EMBL" id="QEG39840.1"/>
    </source>
</evidence>
<gene>
    <name evidence="6" type="ORF">UC8_18390</name>
</gene>
<dbReference type="SUPFAM" id="SSF88946">
    <property type="entry name" value="Sigma2 domain of RNA polymerase sigma factors"/>
    <property type="match status" value="1"/>
</dbReference>
<evidence type="ECO:0000256" key="4">
    <source>
        <dbReference type="ARBA" id="ARBA00023163"/>
    </source>
</evidence>
<evidence type="ECO:0000256" key="1">
    <source>
        <dbReference type="ARBA" id="ARBA00010641"/>
    </source>
</evidence>
<reference evidence="6 7" key="1">
    <citation type="submission" date="2019-08" db="EMBL/GenBank/DDBJ databases">
        <title>Deep-cultivation of Planctomycetes and their phenomic and genomic characterization uncovers novel biology.</title>
        <authorList>
            <person name="Wiegand S."/>
            <person name="Jogler M."/>
            <person name="Boedeker C."/>
            <person name="Pinto D."/>
            <person name="Vollmers J."/>
            <person name="Rivas-Marin E."/>
            <person name="Kohn T."/>
            <person name="Peeters S.H."/>
            <person name="Heuer A."/>
            <person name="Rast P."/>
            <person name="Oberbeckmann S."/>
            <person name="Bunk B."/>
            <person name="Jeske O."/>
            <person name="Meyerdierks A."/>
            <person name="Storesund J.E."/>
            <person name="Kallscheuer N."/>
            <person name="Luecker S."/>
            <person name="Lage O.M."/>
            <person name="Pohl T."/>
            <person name="Merkel B.J."/>
            <person name="Hornburger P."/>
            <person name="Mueller R.-W."/>
            <person name="Bruemmer F."/>
            <person name="Labrenz M."/>
            <person name="Spormann A.M."/>
            <person name="Op den Camp H."/>
            <person name="Overmann J."/>
            <person name="Amann R."/>
            <person name="Jetten M.S.M."/>
            <person name="Mascher T."/>
            <person name="Medema M.H."/>
            <person name="Devos D.P."/>
            <person name="Kaster A.-K."/>
            <person name="Ovreas L."/>
            <person name="Rohde M."/>
            <person name="Galperin M.Y."/>
            <person name="Jogler C."/>
        </authorList>
    </citation>
    <scope>NUCLEOTIDE SEQUENCE [LARGE SCALE GENOMIC DNA]</scope>
    <source>
        <strain evidence="6 7">UC8</strain>
    </source>
</reference>
<keyword evidence="7" id="KW-1185">Reference proteome</keyword>
<dbReference type="InterPro" id="IPR014284">
    <property type="entry name" value="RNA_pol_sigma-70_dom"/>
</dbReference>
<feature type="domain" description="RNA polymerase sigma-70 region 2" evidence="5">
    <location>
        <begin position="25"/>
        <end position="81"/>
    </location>
</feature>
<dbReference type="KEGG" id="rul:UC8_18390"/>
<dbReference type="GO" id="GO:0006352">
    <property type="term" value="P:DNA-templated transcription initiation"/>
    <property type="evidence" value="ECO:0007669"/>
    <property type="project" value="InterPro"/>
</dbReference>
<keyword evidence="4" id="KW-0804">Transcription</keyword>
<dbReference type="AlphaFoldDB" id="A0A5B9QQA4"/>
<dbReference type="EMBL" id="CP042914">
    <property type="protein sequence ID" value="QEG39840.1"/>
    <property type="molecule type" value="Genomic_DNA"/>
</dbReference>
<comment type="similarity">
    <text evidence="1">Belongs to the sigma-70 factor family. ECF subfamily.</text>
</comment>
<dbReference type="SUPFAM" id="SSF88659">
    <property type="entry name" value="Sigma3 and sigma4 domains of RNA polymerase sigma factors"/>
    <property type="match status" value="1"/>
</dbReference>
<evidence type="ECO:0000259" key="5">
    <source>
        <dbReference type="Pfam" id="PF04542"/>
    </source>
</evidence>
<dbReference type="NCBIfam" id="TIGR02937">
    <property type="entry name" value="sigma70-ECF"/>
    <property type="match status" value="1"/>
</dbReference>
<dbReference type="InterPro" id="IPR014331">
    <property type="entry name" value="RNA_pol_sigma70_ECF_RHOBA"/>
</dbReference>
<dbReference type="InterPro" id="IPR013325">
    <property type="entry name" value="RNA_pol_sigma_r2"/>
</dbReference>
<dbReference type="NCBIfam" id="TIGR02989">
    <property type="entry name" value="Sig-70_gvs1"/>
    <property type="match status" value="1"/>
</dbReference>
<accession>A0A5B9QQA4</accession>
<evidence type="ECO:0000256" key="3">
    <source>
        <dbReference type="ARBA" id="ARBA00023082"/>
    </source>
</evidence>
<dbReference type="InterPro" id="IPR036388">
    <property type="entry name" value="WH-like_DNA-bd_sf"/>
</dbReference>
<dbReference type="Proteomes" id="UP000325286">
    <property type="component" value="Chromosome"/>
</dbReference>
<dbReference type="PANTHER" id="PTHR43133">
    <property type="entry name" value="RNA POLYMERASE ECF-TYPE SIGMA FACTO"/>
    <property type="match status" value="1"/>
</dbReference>
<dbReference type="Pfam" id="PF04542">
    <property type="entry name" value="Sigma70_r2"/>
    <property type="match status" value="1"/>
</dbReference>
<dbReference type="InterPro" id="IPR007627">
    <property type="entry name" value="RNA_pol_sigma70_r2"/>
</dbReference>